<comment type="caution">
    <text evidence="10">The sequence shown here is derived from an EMBL/GenBank/DDBJ whole genome shotgun (WGS) entry which is preliminary data.</text>
</comment>
<evidence type="ECO:0000256" key="1">
    <source>
        <dbReference type="ARBA" id="ARBA00004613"/>
    </source>
</evidence>
<keyword evidence="5" id="KW-0372">Hormone</keyword>
<dbReference type="GO" id="GO:0006874">
    <property type="term" value="P:intracellular calcium ion homeostasis"/>
    <property type="evidence" value="ECO:0007669"/>
    <property type="project" value="TreeGrafter"/>
</dbReference>
<dbReference type="PANTHER" id="PTHR11245">
    <property type="entry name" value="STANNIOCALCIN"/>
    <property type="match status" value="1"/>
</dbReference>
<reference evidence="10 11" key="1">
    <citation type="submission" date="2018-01" db="EMBL/GenBank/DDBJ databases">
        <title>Comparison of the Chinese Bamboo Partridge and Red Junglefowl genome sequences highlights the importance of demography in genome evolution.</title>
        <authorList>
            <person name="Tiley G.P."/>
            <person name="Kimball R.T."/>
            <person name="Braun E.L."/>
            <person name="Burleigh J.G."/>
        </authorList>
    </citation>
    <scope>NUCLEOTIDE SEQUENCE [LARGE SCALE GENOMIC DNA]</scope>
    <source>
        <strain evidence="10">RTK389</strain>
        <tissue evidence="10">Blood</tissue>
    </source>
</reference>
<dbReference type="Pfam" id="PF03298">
    <property type="entry name" value="Stanniocalcin"/>
    <property type="match status" value="1"/>
</dbReference>
<comment type="subcellular location">
    <subcellularLocation>
        <location evidence="1">Secreted</location>
    </subcellularLocation>
</comment>
<dbReference type="GO" id="GO:0005615">
    <property type="term" value="C:extracellular space"/>
    <property type="evidence" value="ECO:0007669"/>
    <property type="project" value="TreeGrafter"/>
</dbReference>
<evidence type="ECO:0000313" key="11">
    <source>
        <dbReference type="Proteomes" id="UP000237246"/>
    </source>
</evidence>
<dbReference type="EMBL" id="PPHD01039118">
    <property type="protein sequence ID" value="POI24698.1"/>
    <property type="molecule type" value="Genomic_DNA"/>
</dbReference>
<dbReference type="GO" id="GO:0005179">
    <property type="term" value="F:hormone activity"/>
    <property type="evidence" value="ECO:0007669"/>
    <property type="project" value="UniProtKB-KW"/>
</dbReference>
<comment type="subunit">
    <text evidence="3">Homodimer; disulfide-linked.</text>
</comment>
<keyword evidence="6" id="KW-1015">Disulfide bond</keyword>
<dbReference type="AlphaFoldDB" id="A0A2P4SKQ8"/>
<gene>
    <name evidence="10" type="ORF">CIB84_011550</name>
</gene>
<evidence type="ECO:0000256" key="3">
    <source>
        <dbReference type="ARBA" id="ARBA00011748"/>
    </source>
</evidence>
<feature type="compositionally biased region" description="Basic and acidic residues" evidence="9">
    <location>
        <begin position="76"/>
        <end position="92"/>
    </location>
</feature>
<feature type="compositionally biased region" description="Low complexity" evidence="9">
    <location>
        <begin position="105"/>
        <end position="114"/>
    </location>
</feature>
<organism evidence="10 11">
    <name type="scientific">Bambusicola thoracicus</name>
    <name type="common">Chinese bamboo-partridge</name>
    <name type="synonym">Perdix thoracica</name>
    <dbReference type="NCBI Taxonomy" id="9083"/>
    <lineage>
        <taxon>Eukaryota</taxon>
        <taxon>Metazoa</taxon>
        <taxon>Chordata</taxon>
        <taxon>Craniata</taxon>
        <taxon>Vertebrata</taxon>
        <taxon>Euteleostomi</taxon>
        <taxon>Archelosauria</taxon>
        <taxon>Archosauria</taxon>
        <taxon>Dinosauria</taxon>
        <taxon>Saurischia</taxon>
        <taxon>Theropoda</taxon>
        <taxon>Coelurosauria</taxon>
        <taxon>Aves</taxon>
        <taxon>Neognathae</taxon>
        <taxon>Galloanserae</taxon>
        <taxon>Galliformes</taxon>
        <taxon>Phasianidae</taxon>
        <taxon>Perdicinae</taxon>
        <taxon>Bambusicola</taxon>
    </lineage>
</organism>
<evidence type="ECO:0000256" key="4">
    <source>
        <dbReference type="ARBA" id="ARBA00022525"/>
    </source>
</evidence>
<keyword evidence="4" id="KW-0964">Secreted</keyword>
<accession>A0A2P4SKQ8</accession>
<evidence type="ECO:0000256" key="9">
    <source>
        <dbReference type="SAM" id="MobiDB-lite"/>
    </source>
</evidence>
<dbReference type="Proteomes" id="UP000237246">
    <property type="component" value="Unassembled WGS sequence"/>
</dbReference>
<name>A0A2P4SKQ8_BAMTH</name>
<feature type="region of interest" description="Disordered" evidence="9">
    <location>
        <begin position="49"/>
        <end position="130"/>
    </location>
</feature>
<evidence type="ECO:0000256" key="2">
    <source>
        <dbReference type="ARBA" id="ARBA00008693"/>
    </source>
</evidence>
<evidence type="ECO:0000256" key="5">
    <source>
        <dbReference type="ARBA" id="ARBA00022702"/>
    </source>
</evidence>
<feature type="non-terminal residue" evidence="10">
    <location>
        <position position="1"/>
    </location>
</feature>
<comment type="function">
    <text evidence="7">Has an anti-hypocalcemic action on calcium and phosphate homeostasis.</text>
</comment>
<protein>
    <recommendedName>
        <fullName evidence="8">Stanniocalcin-2</fullName>
    </recommendedName>
</protein>
<sequence length="130" mass="13785">PYVDLVNILLTCGEEVKKAITRSVQAQCEQNWGSLCSILSFCTSSMHGDANLGPEKKTGEAGKAAAGRGDVLVPAEPEHRESSRAAKGERGARGHLNAHARVKAGAHGPKGAHGIVDRTDELSDFSDIRR</sequence>
<dbReference type="OrthoDB" id="8931566at2759"/>
<evidence type="ECO:0000313" key="10">
    <source>
        <dbReference type="EMBL" id="POI24698.1"/>
    </source>
</evidence>
<comment type="similarity">
    <text evidence="2">Belongs to the stanniocalcin family.</text>
</comment>
<evidence type="ECO:0000256" key="7">
    <source>
        <dbReference type="ARBA" id="ARBA00037055"/>
    </source>
</evidence>
<evidence type="ECO:0000256" key="6">
    <source>
        <dbReference type="ARBA" id="ARBA00023157"/>
    </source>
</evidence>
<keyword evidence="11" id="KW-1185">Reference proteome</keyword>
<evidence type="ECO:0000256" key="8">
    <source>
        <dbReference type="ARBA" id="ARBA00040011"/>
    </source>
</evidence>
<dbReference type="InterPro" id="IPR004978">
    <property type="entry name" value="Stanniocalcin"/>
</dbReference>
<feature type="compositionally biased region" description="Basic and acidic residues" evidence="9">
    <location>
        <begin position="115"/>
        <end position="130"/>
    </location>
</feature>
<proteinExistence type="inferred from homology"/>
<dbReference type="PANTHER" id="PTHR11245:SF2">
    <property type="entry name" value="STANNIOCALCIN-2"/>
    <property type="match status" value="1"/>
</dbReference>